<accession>A0A221W6I1</accession>
<dbReference type="RefSeq" id="WP_093942601.1">
    <property type="nucleotide sequence ID" value="NZ_CP022521.1"/>
</dbReference>
<dbReference type="KEGG" id="ahg:AHOG_19215"/>
<dbReference type="EMBL" id="CP022521">
    <property type="protein sequence ID" value="ASO21465.1"/>
    <property type="molecule type" value="Genomic_DNA"/>
</dbReference>
<protein>
    <submittedName>
        <fullName evidence="1">Uncharacterized protein</fullName>
    </submittedName>
</protein>
<evidence type="ECO:0000313" key="2">
    <source>
        <dbReference type="Proteomes" id="UP000204221"/>
    </source>
</evidence>
<dbReference type="AlphaFoldDB" id="A0A221W6I1"/>
<name>A0A221W6I1_9PSEU</name>
<organism evidence="1 2">
    <name type="scientific">Actinoalloteichus hoggarensis</name>
    <dbReference type="NCBI Taxonomy" id="1470176"/>
    <lineage>
        <taxon>Bacteria</taxon>
        <taxon>Bacillati</taxon>
        <taxon>Actinomycetota</taxon>
        <taxon>Actinomycetes</taxon>
        <taxon>Pseudonocardiales</taxon>
        <taxon>Pseudonocardiaceae</taxon>
        <taxon>Actinoalloteichus</taxon>
    </lineage>
</organism>
<sequence>MSDSEFVSGTAMAPMMMTQDSVAATQTMKEASVASETADLQPMMTAARVTQLTAQVDTLRKSIEAGDLYLDPAAGEEIKAMLQEQMERVDGWLERANTLARRAPFGANPVGEAMGLKFEDRAAGEGISFRSVFTPYREVLEDAHEAVSQAMNLYQQIEQDNVDSFKRIRPDENQAV</sequence>
<keyword evidence="2" id="KW-1185">Reference proteome</keyword>
<proteinExistence type="predicted"/>
<reference evidence="1 2" key="1">
    <citation type="submission" date="2017-07" db="EMBL/GenBank/DDBJ databases">
        <title>Complete genome sequence of Actinoalloteichus hoggarensis DSM 45943, type strain of Actinoalloteichus hoggarensis.</title>
        <authorList>
            <person name="Ruckert C."/>
            <person name="Nouioui I."/>
            <person name="Willmese J."/>
            <person name="van Wezel G."/>
            <person name="Klenk H.-P."/>
            <person name="Kalinowski J."/>
            <person name="Zotchev S.B."/>
        </authorList>
    </citation>
    <scope>NUCLEOTIDE SEQUENCE [LARGE SCALE GENOMIC DNA]</scope>
    <source>
        <strain evidence="1 2">DSM 45943</strain>
    </source>
</reference>
<dbReference type="Proteomes" id="UP000204221">
    <property type="component" value="Chromosome"/>
</dbReference>
<dbReference type="OrthoDB" id="3694733at2"/>
<evidence type="ECO:0000313" key="1">
    <source>
        <dbReference type="EMBL" id="ASO21465.1"/>
    </source>
</evidence>
<gene>
    <name evidence="1" type="ORF">AHOG_19215</name>
</gene>